<reference evidence="2" key="1">
    <citation type="submission" date="2021-11" db="EMBL/GenBank/DDBJ databases">
        <authorList>
            <consortium name="Genoscope - CEA"/>
            <person name="William W."/>
        </authorList>
    </citation>
    <scope>NUCLEOTIDE SEQUENCE</scope>
</reference>
<keyword evidence="1" id="KW-0732">Signal</keyword>
<evidence type="ECO:0000313" key="2">
    <source>
        <dbReference type="EMBL" id="CAH0374496.1"/>
    </source>
</evidence>
<dbReference type="InterPro" id="IPR008884">
    <property type="entry name" value="TylF_MeTrfase"/>
</dbReference>
<dbReference type="SUPFAM" id="SSF53335">
    <property type="entry name" value="S-adenosyl-L-methionine-dependent methyltransferases"/>
    <property type="match status" value="1"/>
</dbReference>
<keyword evidence="3" id="KW-1185">Reference proteome</keyword>
<sequence>MRSLSLLILIYDAIADETFVPRTLVETDDIPLNGEDSTDAGAALVKSGAYAELRQAAQTTSATLELRANAALTYLLEGDLTTADIVLSHLARWCRTKWNKTLPDNDEIAWLHAPCGAVKKNLFWTLETRETHFQLWDLQEEIMDTYKARLRAALRGVGTSEGKALSVYDVGLGDAVCKHRTLQEQIQNPCSPTMHGSAATTLKVEDAYLDLLRRGLTNFLHADWQNMDWRPYLEEEGLTHDAKACSVQELSHVPPAQACEQPWGPAWRAAGVSGLASGKEGEEAERQRRRFQTTLAVADLVHLEVVVDTILTDNVKGDFMEAGVFRGGACIMLRGLLAAKRDVHRRVYVADSFAGIPPPRRAIEDVSTGKVLDPELDPTFDWVDRFVAGEDLVRYNFRRYGLLDDRVRFLRGFFNESLPPVFGSTSTERPVTINNAPTLALLRIDADAYDGVLDALEGAYHRLSPGGFVIIDDWHLGGARAAVHAFRRRFSIKGPIRSSPSDLVLTCSTDLTAVASCATGRALLAQSKAYTVTVLPHVAYWRKGWDEPGP</sequence>
<evidence type="ECO:0000313" key="3">
    <source>
        <dbReference type="Proteomes" id="UP000789595"/>
    </source>
</evidence>
<dbReference type="AlphaFoldDB" id="A0A8J2SP88"/>
<dbReference type="PANTHER" id="PTHR40036">
    <property type="entry name" value="MACROCIN O-METHYLTRANSFERASE"/>
    <property type="match status" value="1"/>
</dbReference>
<evidence type="ECO:0000256" key="1">
    <source>
        <dbReference type="SAM" id="SignalP"/>
    </source>
</evidence>
<comment type="caution">
    <text evidence="2">The sequence shown here is derived from an EMBL/GenBank/DDBJ whole genome shotgun (WGS) entry which is preliminary data.</text>
</comment>
<gene>
    <name evidence="2" type="ORF">PECAL_4P17810</name>
</gene>
<feature type="chain" id="PRO_5035179631" description="Macrocin O-methyltransferase" evidence="1">
    <location>
        <begin position="16"/>
        <end position="550"/>
    </location>
</feature>
<name>A0A8J2SP88_9STRA</name>
<dbReference type="InterPro" id="IPR029063">
    <property type="entry name" value="SAM-dependent_MTases_sf"/>
</dbReference>
<proteinExistence type="predicted"/>
<evidence type="ECO:0008006" key="4">
    <source>
        <dbReference type="Google" id="ProtNLM"/>
    </source>
</evidence>
<dbReference type="PANTHER" id="PTHR40036:SF1">
    <property type="entry name" value="MACROCIN O-METHYLTRANSFERASE"/>
    <property type="match status" value="1"/>
</dbReference>
<dbReference type="EMBL" id="CAKKNE010000004">
    <property type="protein sequence ID" value="CAH0374496.1"/>
    <property type="molecule type" value="Genomic_DNA"/>
</dbReference>
<feature type="signal peptide" evidence="1">
    <location>
        <begin position="1"/>
        <end position="15"/>
    </location>
</feature>
<dbReference type="OrthoDB" id="202531at2759"/>
<dbReference type="Proteomes" id="UP000789595">
    <property type="component" value="Unassembled WGS sequence"/>
</dbReference>
<organism evidence="2 3">
    <name type="scientific">Pelagomonas calceolata</name>
    <dbReference type="NCBI Taxonomy" id="35677"/>
    <lineage>
        <taxon>Eukaryota</taxon>
        <taxon>Sar</taxon>
        <taxon>Stramenopiles</taxon>
        <taxon>Ochrophyta</taxon>
        <taxon>Pelagophyceae</taxon>
        <taxon>Pelagomonadales</taxon>
        <taxon>Pelagomonadaceae</taxon>
        <taxon>Pelagomonas</taxon>
    </lineage>
</organism>
<dbReference type="Gene3D" id="3.40.50.150">
    <property type="entry name" value="Vaccinia Virus protein VP39"/>
    <property type="match status" value="1"/>
</dbReference>
<protein>
    <recommendedName>
        <fullName evidence="4">Macrocin O-methyltransferase</fullName>
    </recommendedName>
</protein>
<dbReference type="Pfam" id="PF05711">
    <property type="entry name" value="TylF"/>
    <property type="match status" value="1"/>
</dbReference>
<accession>A0A8J2SP88</accession>